<evidence type="ECO:0000313" key="1">
    <source>
        <dbReference type="EMBL" id="OQO00954.1"/>
    </source>
</evidence>
<keyword evidence="2" id="KW-1185">Reference proteome</keyword>
<evidence type="ECO:0000313" key="2">
    <source>
        <dbReference type="Proteomes" id="UP000192596"/>
    </source>
</evidence>
<dbReference type="EMBL" id="NAJO01000033">
    <property type="protein sequence ID" value="OQO00954.1"/>
    <property type="molecule type" value="Genomic_DNA"/>
</dbReference>
<accession>A0A1V8SPH8</accession>
<comment type="caution">
    <text evidence="1">The sequence shown here is derived from an EMBL/GenBank/DDBJ whole genome shotgun (WGS) entry which is preliminary data.</text>
</comment>
<proteinExistence type="predicted"/>
<dbReference type="AlphaFoldDB" id="A0A1V8SPH8"/>
<dbReference type="InParanoid" id="A0A1V8SPH8"/>
<sequence length="203" mass="22037">MPKASMKLVKRARNEVLVRPRREPGDSVELNEARFAELMDARQATCAGALFKALADGTLPPNRFPFGQANCLAGMHLVFYGWNYPTLYNDQLVGLMNHYGGDLEPHASKETSWVILETTSEAGFFELIRRLPGTGPSTFTPETAKKMGASAARKAANSRKAALLAQANGSGSVATATPRNHPFCAVFASACEHFVSRTYDLVS</sequence>
<organism evidence="1 2">
    <name type="scientific">Cryoendolithus antarcticus</name>
    <dbReference type="NCBI Taxonomy" id="1507870"/>
    <lineage>
        <taxon>Eukaryota</taxon>
        <taxon>Fungi</taxon>
        <taxon>Dikarya</taxon>
        <taxon>Ascomycota</taxon>
        <taxon>Pezizomycotina</taxon>
        <taxon>Dothideomycetes</taxon>
        <taxon>Dothideomycetidae</taxon>
        <taxon>Cladosporiales</taxon>
        <taxon>Cladosporiaceae</taxon>
        <taxon>Cryoendolithus</taxon>
    </lineage>
</organism>
<name>A0A1V8SPH8_9PEZI</name>
<reference evidence="2" key="1">
    <citation type="submission" date="2017-03" db="EMBL/GenBank/DDBJ databases">
        <title>Genomes of endolithic fungi from Antarctica.</title>
        <authorList>
            <person name="Coleine C."/>
            <person name="Masonjones S."/>
            <person name="Stajich J.E."/>
        </authorList>
    </citation>
    <scope>NUCLEOTIDE SEQUENCE [LARGE SCALE GENOMIC DNA]</scope>
    <source>
        <strain evidence="2">CCFEE 5527</strain>
    </source>
</reference>
<protein>
    <submittedName>
        <fullName evidence="1">Uncharacterized protein</fullName>
    </submittedName>
</protein>
<dbReference type="Proteomes" id="UP000192596">
    <property type="component" value="Unassembled WGS sequence"/>
</dbReference>
<gene>
    <name evidence="1" type="ORF">B0A48_13643</name>
</gene>